<comment type="caution">
    <text evidence="8">The sequence shown here is derived from an EMBL/GenBank/DDBJ whole genome shotgun (WGS) entry which is preliminary data.</text>
</comment>
<dbReference type="GO" id="GO:0033387">
    <property type="term" value="P:putrescine biosynthetic process from arginine, via ornithine"/>
    <property type="evidence" value="ECO:0007669"/>
    <property type="project" value="TreeGrafter"/>
</dbReference>
<dbReference type="PANTHER" id="PTHR11482:SF6">
    <property type="entry name" value="ORNITHINE DECARBOXYLASE 1-RELATED"/>
    <property type="match status" value="1"/>
</dbReference>
<dbReference type="CDD" id="cd00622">
    <property type="entry name" value="PLPDE_III_ODC"/>
    <property type="match status" value="1"/>
</dbReference>
<dbReference type="PRINTS" id="PR01179">
    <property type="entry name" value="ODADCRBXLASE"/>
</dbReference>
<dbReference type="OrthoDB" id="6123980at2759"/>
<evidence type="ECO:0000259" key="7">
    <source>
        <dbReference type="Pfam" id="PF02784"/>
    </source>
</evidence>
<evidence type="ECO:0000256" key="6">
    <source>
        <dbReference type="PIRSR" id="PIRSR600183-50"/>
    </source>
</evidence>
<keyword evidence="3 6" id="KW-0663">Pyridoxal phosphate</keyword>
<sequence>RHDAFFVVDLGEIFQKLDQWYRLLPRVQPFYAMKCNSDPEVCRFLARAGVGFLTRSFQSMEQILSLGVHPSRIVYANPCKAFAHLRYAQEQSVDLMTFDDVHELVKIQKYSPNARLLLRIQSSKEHRAKHDFNKKFGCDPDDAPKLLATARNMGIDVVGVSFHVGSLPEEVDCFASTIREANDVFTAGETLGFDMQILDIGGGFPGVDEAGMTFEKVAETVNRALEKYFPASRGTRIIAEPGRYLVTSAFTVAVNIIAKRGADLDSSVEDIDDNMSNEKKSVTMYYINDGIYGAFNNVFTDHAVIFPELPSAPSSPETFTSVVWGPTCDGLDCVLHECQLPDLEVGDWLYFHNMGAYTVSLACAFNGIERPELFYVCAAPYW</sequence>
<dbReference type="InterPro" id="IPR022644">
    <property type="entry name" value="De-COase2_N"/>
</dbReference>
<comment type="cofactor">
    <cofactor evidence="1 6">
        <name>pyridoxal 5'-phosphate</name>
        <dbReference type="ChEBI" id="CHEBI:597326"/>
    </cofactor>
</comment>
<dbReference type="SUPFAM" id="SSF50621">
    <property type="entry name" value="Alanine racemase C-terminal domain-like"/>
    <property type="match status" value="1"/>
</dbReference>
<feature type="domain" description="Orn/DAP/Arg decarboxylase 2 N-terminal" evidence="7">
    <location>
        <begin position="10"/>
        <end position="246"/>
    </location>
</feature>
<dbReference type="AlphaFoldDB" id="A0A3S1HSG4"/>
<dbReference type="InterPro" id="IPR000183">
    <property type="entry name" value="Orn/DAP/Arg_de-COase"/>
</dbReference>
<comment type="similarity">
    <text evidence="2">Belongs to the Orn/Lys/Arg decarboxylase class-II family.</text>
</comment>
<dbReference type="GO" id="GO:0005737">
    <property type="term" value="C:cytoplasm"/>
    <property type="evidence" value="ECO:0007669"/>
    <property type="project" value="TreeGrafter"/>
</dbReference>
<dbReference type="Gene3D" id="3.20.20.10">
    <property type="entry name" value="Alanine racemase"/>
    <property type="match status" value="1"/>
</dbReference>
<dbReference type="GO" id="GO:0004586">
    <property type="term" value="F:ornithine decarboxylase activity"/>
    <property type="evidence" value="ECO:0007669"/>
    <property type="project" value="TreeGrafter"/>
</dbReference>
<dbReference type="InterPro" id="IPR009006">
    <property type="entry name" value="Ala_racemase/Decarboxylase_C"/>
</dbReference>
<organism evidence="8 9">
    <name type="scientific">Elysia chlorotica</name>
    <name type="common">Eastern emerald elysia</name>
    <name type="synonym">Sea slug</name>
    <dbReference type="NCBI Taxonomy" id="188477"/>
    <lineage>
        <taxon>Eukaryota</taxon>
        <taxon>Metazoa</taxon>
        <taxon>Spiralia</taxon>
        <taxon>Lophotrochozoa</taxon>
        <taxon>Mollusca</taxon>
        <taxon>Gastropoda</taxon>
        <taxon>Heterobranchia</taxon>
        <taxon>Euthyneura</taxon>
        <taxon>Panpulmonata</taxon>
        <taxon>Sacoglossa</taxon>
        <taxon>Placobranchoidea</taxon>
        <taxon>Plakobranchidae</taxon>
        <taxon>Elysia</taxon>
    </lineage>
</organism>
<dbReference type="Pfam" id="PF02784">
    <property type="entry name" value="Orn_Arg_deC_N"/>
    <property type="match status" value="1"/>
</dbReference>
<evidence type="ECO:0000256" key="2">
    <source>
        <dbReference type="ARBA" id="ARBA00008872"/>
    </source>
</evidence>
<gene>
    <name evidence="8" type="ORF">EGW08_006990</name>
</gene>
<dbReference type="SUPFAM" id="SSF51419">
    <property type="entry name" value="PLP-binding barrel"/>
    <property type="match status" value="1"/>
</dbReference>
<keyword evidence="4" id="KW-0456">Lyase</keyword>
<comment type="function">
    <text evidence="5">Catalyzes the first and rate-limiting step of polyamine biosynthesis that converts ornithine into putrescine, which is the precursor for the polyamines, spermidine and spermine. Polyamines are essential for cell proliferation and are implicated in cellular processes, ranging from DNA replication to apoptosis.</text>
</comment>
<dbReference type="PANTHER" id="PTHR11482">
    <property type="entry name" value="ARGININE/DIAMINOPIMELATE/ORNITHINE DECARBOXYLASE"/>
    <property type="match status" value="1"/>
</dbReference>
<evidence type="ECO:0000256" key="4">
    <source>
        <dbReference type="ARBA" id="ARBA00023239"/>
    </source>
</evidence>
<evidence type="ECO:0000313" key="8">
    <source>
        <dbReference type="EMBL" id="RUS85229.1"/>
    </source>
</evidence>
<evidence type="ECO:0000256" key="1">
    <source>
        <dbReference type="ARBA" id="ARBA00001933"/>
    </source>
</evidence>
<dbReference type="STRING" id="188477.A0A3S1HSG4"/>
<dbReference type="Gene3D" id="2.40.37.10">
    <property type="entry name" value="Lyase, Ornithine Decarboxylase, Chain A, domain 1"/>
    <property type="match status" value="1"/>
</dbReference>
<dbReference type="FunFam" id="3.20.20.10:FF:000005">
    <property type="entry name" value="Ornithine decarboxylase"/>
    <property type="match status" value="1"/>
</dbReference>
<dbReference type="InterPro" id="IPR029066">
    <property type="entry name" value="PLP-binding_barrel"/>
</dbReference>
<dbReference type="FunFam" id="2.40.37.10:FF:000005">
    <property type="entry name" value="Ornithine decarboxylase"/>
    <property type="match status" value="1"/>
</dbReference>
<feature type="non-terminal residue" evidence="8">
    <location>
        <position position="1"/>
    </location>
</feature>
<accession>A0A3S1HSG4</accession>
<keyword evidence="9" id="KW-1185">Reference proteome</keyword>
<name>A0A3S1HSG4_ELYCH</name>
<evidence type="ECO:0000256" key="3">
    <source>
        <dbReference type="ARBA" id="ARBA00022898"/>
    </source>
</evidence>
<dbReference type="InterPro" id="IPR002433">
    <property type="entry name" value="Orn_de-COase"/>
</dbReference>
<feature type="modified residue" description="N6-(pyridoxal phosphate)lysine" evidence="6">
    <location>
        <position position="34"/>
    </location>
</feature>
<dbReference type="PRINTS" id="PR01182">
    <property type="entry name" value="ORNDCRBXLASE"/>
</dbReference>
<reference evidence="8 9" key="1">
    <citation type="submission" date="2019-01" db="EMBL/GenBank/DDBJ databases">
        <title>A draft genome assembly of the solar-powered sea slug Elysia chlorotica.</title>
        <authorList>
            <person name="Cai H."/>
            <person name="Li Q."/>
            <person name="Fang X."/>
            <person name="Li J."/>
            <person name="Curtis N.E."/>
            <person name="Altenburger A."/>
            <person name="Shibata T."/>
            <person name="Feng M."/>
            <person name="Maeda T."/>
            <person name="Schwartz J.A."/>
            <person name="Shigenobu S."/>
            <person name="Lundholm N."/>
            <person name="Nishiyama T."/>
            <person name="Yang H."/>
            <person name="Hasebe M."/>
            <person name="Li S."/>
            <person name="Pierce S.K."/>
            <person name="Wang J."/>
        </authorList>
    </citation>
    <scope>NUCLEOTIDE SEQUENCE [LARGE SCALE GENOMIC DNA]</scope>
    <source>
        <strain evidence="8">EC2010</strain>
        <tissue evidence="8">Whole organism of an adult</tissue>
    </source>
</reference>
<dbReference type="Proteomes" id="UP000271974">
    <property type="component" value="Unassembled WGS sequence"/>
</dbReference>
<evidence type="ECO:0000256" key="5">
    <source>
        <dbReference type="ARBA" id="ARBA00037173"/>
    </source>
</evidence>
<dbReference type="EMBL" id="RQTK01000177">
    <property type="protein sequence ID" value="RUS85229.1"/>
    <property type="molecule type" value="Genomic_DNA"/>
</dbReference>
<protein>
    <recommendedName>
        <fullName evidence="7">Orn/DAP/Arg decarboxylase 2 N-terminal domain-containing protein</fullName>
    </recommendedName>
</protein>
<feature type="active site" description="Proton donor" evidence="6">
    <location>
        <position position="328"/>
    </location>
</feature>
<proteinExistence type="inferred from homology"/>
<evidence type="ECO:0000313" key="9">
    <source>
        <dbReference type="Proteomes" id="UP000271974"/>
    </source>
</evidence>